<protein>
    <submittedName>
        <fullName evidence="1">Uncharacterized protein</fullName>
    </submittedName>
</protein>
<proteinExistence type="predicted"/>
<dbReference type="Proteomes" id="UP001162501">
    <property type="component" value="Chromosome 1"/>
</dbReference>
<name>A0ACB0DQ06_RANTA</name>
<accession>A0ACB0DQ06</accession>
<reference evidence="1" key="1">
    <citation type="submission" date="2023-05" db="EMBL/GenBank/DDBJ databases">
        <authorList>
            <consortium name="ELIXIR-Norway"/>
        </authorList>
    </citation>
    <scope>NUCLEOTIDE SEQUENCE</scope>
</reference>
<dbReference type="EMBL" id="OX596085">
    <property type="protein sequence ID" value="CAI9690322.1"/>
    <property type="molecule type" value="Genomic_DNA"/>
</dbReference>
<evidence type="ECO:0000313" key="2">
    <source>
        <dbReference type="Proteomes" id="UP001162501"/>
    </source>
</evidence>
<organism evidence="1 2">
    <name type="scientific">Rangifer tarandus platyrhynchus</name>
    <name type="common">Svalbard reindeer</name>
    <dbReference type="NCBI Taxonomy" id="3082113"/>
    <lineage>
        <taxon>Eukaryota</taxon>
        <taxon>Metazoa</taxon>
        <taxon>Chordata</taxon>
        <taxon>Craniata</taxon>
        <taxon>Vertebrata</taxon>
        <taxon>Euteleostomi</taxon>
        <taxon>Mammalia</taxon>
        <taxon>Eutheria</taxon>
        <taxon>Laurasiatheria</taxon>
        <taxon>Artiodactyla</taxon>
        <taxon>Ruminantia</taxon>
        <taxon>Pecora</taxon>
        <taxon>Cervidae</taxon>
        <taxon>Odocoileinae</taxon>
        <taxon>Rangifer</taxon>
    </lineage>
</organism>
<sequence>MGWRDRAGDQARGRACRQVRSRRAGPRAGGGACGFIVYGAGLTRILRPCPQSPQPPPLPGFGTRGQLRGPRARGGGLKWKYAPGRGGRGAGGGPTSRDRGPRAQPGRRVPGARGGGGRADAQPGPSSGVDRRRVDRSLGSGTADKCGRGRSSAGPQAECTAGGAGHHVLQMPLQPWAPTRLAMPAISADRLPEGARPLRERAGQWAEQWPSSLMTAPFSRPLRVGTSITVASSPQASQPMKLLNHRLLNETQKQEPPFHLSAPGLSQQPPNEECPLHPQVSPILTVLRWGAVGRQAWHVTAPA</sequence>
<gene>
    <name evidence="1" type="ORF">MRATA1EN3_LOCUS1535</name>
</gene>
<evidence type="ECO:0000313" key="1">
    <source>
        <dbReference type="EMBL" id="CAI9690322.1"/>
    </source>
</evidence>